<evidence type="ECO:0000313" key="2">
    <source>
        <dbReference type="Proteomes" id="UP000018144"/>
    </source>
</evidence>
<sequence length="48" mass="5733">MPLRFNIRRSVRYQKKSFVVRHDHNASVNGATELRLILRNYRAAAHRL</sequence>
<dbReference type="AlphaFoldDB" id="U4LT61"/>
<protein>
    <submittedName>
        <fullName evidence="1">Uncharacterized protein</fullName>
    </submittedName>
</protein>
<reference evidence="1 2" key="1">
    <citation type="journal article" date="2013" name="PLoS Genet.">
        <title>The genome and development-dependent transcriptomes of Pyronema confluens: a window into fungal evolution.</title>
        <authorList>
            <person name="Traeger S."/>
            <person name="Altegoer F."/>
            <person name="Freitag M."/>
            <person name="Gabaldon T."/>
            <person name="Kempken F."/>
            <person name="Kumar A."/>
            <person name="Marcet-Houben M."/>
            <person name="Poggeler S."/>
            <person name="Stajich J.E."/>
            <person name="Nowrousian M."/>
        </authorList>
    </citation>
    <scope>NUCLEOTIDE SEQUENCE [LARGE SCALE GENOMIC DNA]</scope>
    <source>
        <strain evidence="2">CBS 100304</strain>
        <tissue evidence="1">Vegetative mycelium</tissue>
    </source>
</reference>
<dbReference type="Proteomes" id="UP000018144">
    <property type="component" value="Unassembled WGS sequence"/>
</dbReference>
<gene>
    <name evidence="1" type="ORF">PCON_08933</name>
</gene>
<organism evidence="1 2">
    <name type="scientific">Pyronema omphalodes (strain CBS 100304)</name>
    <name type="common">Pyronema confluens</name>
    <dbReference type="NCBI Taxonomy" id="1076935"/>
    <lineage>
        <taxon>Eukaryota</taxon>
        <taxon>Fungi</taxon>
        <taxon>Dikarya</taxon>
        <taxon>Ascomycota</taxon>
        <taxon>Pezizomycotina</taxon>
        <taxon>Pezizomycetes</taxon>
        <taxon>Pezizales</taxon>
        <taxon>Pyronemataceae</taxon>
        <taxon>Pyronema</taxon>
    </lineage>
</organism>
<accession>U4LT61</accession>
<dbReference type="EMBL" id="HF935458">
    <property type="protein sequence ID" value="CCX30596.1"/>
    <property type="molecule type" value="Genomic_DNA"/>
</dbReference>
<evidence type="ECO:0000313" key="1">
    <source>
        <dbReference type="EMBL" id="CCX30596.1"/>
    </source>
</evidence>
<keyword evidence="2" id="KW-1185">Reference proteome</keyword>
<proteinExistence type="predicted"/>
<name>U4LT61_PYROM</name>